<evidence type="ECO:0000256" key="5">
    <source>
        <dbReference type="ARBA" id="ARBA00022833"/>
    </source>
</evidence>
<comment type="subcellular location">
    <subcellularLocation>
        <location evidence="1">Nucleus</location>
    </subcellularLocation>
</comment>
<feature type="region of interest" description="Disordered" evidence="9">
    <location>
        <begin position="1368"/>
        <end position="1390"/>
    </location>
</feature>
<evidence type="ECO:0000256" key="4">
    <source>
        <dbReference type="ARBA" id="ARBA00022737"/>
    </source>
</evidence>
<accession>A0ABQ9X210</accession>
<feature type="region of interest" description="Disordered" evidence="9">
    <location>
        <begin position="1412"/>
        <end position="1460"/>
    </location>
</feature>
<keyword evidence="5" id="KW-0862">Zinc</keyword>
<feature type="compositionally biased region" description="Basic residues" evidence="9">
    <location>
        <begin position="1432"/>
        <end position="1441"/>
    </location>
</feature>
<feature type="compositionally biased region" description="Polar residues" evidence="9">
    <location>
        <begin position="1442"/>
        <end position="1451"/>
    </location>
</feature>
<keyword evidence="3" id="KW-0479">Metal-binding</keyword>
<evidence type="ECO:0000256" key="9">
    <source>
        <dbReference type="SAM" id="MobiDB-lite"/>
    </source>
</evidence>
<dbReference type="InterPro" id="IPR000684">
    <property type="entry name" value="RNA_pol_II_repeat_euk"/>
</dbReference>
<gene>
    <name evidence="10" type="ORF">BLNAU_20729</name>
</gene>
<feature type="compositionally biased region" description="Low complexity" evidence="9">
    <location>
        <begin position="1412"/>
        <end position="1429"/>
    </location>
</feature>
<evidence type="ECO:0000313" key="10">
    <source>
        <dbReference type="EMBL" id="KAK2944335.1"/>
    </source>
</evidence>
<keyword evidence="8" id="KW-0539">Nucleus</keyword>
<reference evidence="10 11" key="1">
    <citation type="journal article" date="2022" name="bioRxiv">
        <title>Genomics of Preaxostyla Flagellates Illuminates Evolutionary Transitions and the Path Towards Mitochondrial Loss.</title>
        <authorList>
            <person name="Novak L.V.F."/>
            <person name="Treitli S.C."/>
            <person name="Pyrih J."/>
            <person name="Halakuc P."/>
            <person name="Pipaliya S.V."/>
            <person name="Vacek V."/>
            <person name="Brzon O."/>
            <person name="Soukal P."/>
            <person name="Eme L."/>
            <person name="Dacks J.B."/>
            <person name="Karnkowska A."/>
            <person name="Elias M."/>
            <person name="Hampl V."/>
        </authorList>
    </citation>
    <scope>NUCLEOTIDE SEQUENCE [LARGE SCALE GENOMIC DNA]</scope>
    <source>
        <strain evidence="10">NAU3</strain>
        <tissue evidence="10">Gut</tissue>
    </source>
</reference>
<feature type="compositionally biased region" description="Polar residues" evidence="9">
    <location>
        <begin position="1368"/>
        <end position="1378"/>
    </location>
</feature>
<keyword evidence="6" id="KW-0238">DNA-binding</keyword>
<protein>
    <submittedName>
        <fullName evidence="10">Actin-binding protein</fullName>
    </submittedName>
</protein>
<dbReference type="EMBL" id="JARBJD010000303">
    <property type="protein sequence ID" value="KAK2944335.1"/>
    <property type="molecule type" value="Genomic_DNA"/>
</dbReference>
<proteinExistence type="predicted"/>
<evidence type="ECO:0000256" key="1">
    <source>
        <dbReference type="ARBA" id="ARBA00004123"/>
    </source>
</evidence>
<comment type="caution">
    <text evidence="10">The sequence shown here is derived from an EMBL/GenBank/DDBJ whole genome shotgun (WGS) entry which is preliminary data.</text>
</comment>
<evidence type="ECO:0000256" key="3">
    <source>
        <dbReference type="ARBA" id="ARBA00022723"/>
    </source>
</evidence>
<name>A0ABQ9X210_9EUKA</name>
<evidence type="ECO:0000256" key="7">
    <source>
        <dbReference type="ARBA" id="ARBA00023163"/>
    </source>
</evidence>
<keyword evidence="7" id="KW-0804">Transcription</keyword>
<organism evidence="10 11">
    <name type="scientific">Blattamonas nauphoetae</name>
    <dbReference type="NCBI Taxonomy" id="2049346"/>
    <lineage>
        <taxon>Eukaryota</taxon>
        <taxon>Metamonada</taxon>
        <taxon>Preaxostyla</taxon>
        <taxon>Oxymonadida</taxon>
        <taxon>Blattamonas</taxon>
    </lineage>
</organism>
<evidence type="ECO:0000256" key="6">
    <source>
        <dbReference type="ARBA" id="ARBA00023125"/>
    </source>
</evidence>
<dbReference type="Proteomes" id="UP001281761">
    <property type="component" value="Unassembled WGS sequence"/>
</dbReference>
<dbReference type="PROSITE" id="PS00115">
    <property type="entry name" value="RNA_POL_II_REPEAT"/>
    <property type="match status" value="1"/>
</dbReference>
<evidence type="ECO:0000256" key="2">
    <source>
        <dbReference type="ARBA" id="ARBA00022553"/>
    </source>
</evidence>
<sequence>MEILNNISYGDLESFVLAPTITDRLQQLNKFTPNSQEYFYFAILHEQLISPAIATATELNLLDKLQKIEGWKPLYVLLDLRSRLRSFDSSSSDNQSAIIKYLRDDLLRLSFDHQRNLIGAQRWLQSNEQLPSSANQSELVIKSNQNYPLTMTSEALFKSLDGDYPINDLQKLLFSLKSANHPSLVSLCETVLKHHPTNKIPTQLLSLEQLEQLMQKFPKVIERDNFVSTYVVMLINNHDPVQPSDALWDVSLQLPYDHPSVKALRRHCLEVDMKQNVYHKTRFLHHLQRQPNHFHSEYVSSDNLSSAYLIHFLTTAPDESEFAFRFPQTYLRKMFVTAKAQAGKLHEITVTESDEVILKRLREEKELTFEETNKSLFLSTDPVELQIVLQNVPKVQVKVFEINTHFFYSKHQTEITLNVDLDGLLPSFEKELDFSSFVPLHKHTSTLKLPELDNQNGVFVVDLFGGGKISRALIRKGHLQLLSRNTVNGQAVQIITADNQIVPREFAAVWIDGHCFAGKDRIMTPESETELSKNEFLIPFVTGSVRPNQSVIVQDTKSEFCCLGVLNRITESYFFDCSIFVEREELLAFNNAHILLRPRLLCNDVAATVDLIEKVEVSVTMMTRDGVPIKKQFDDVKFVDHELSCVTVFVCENLASITVEVRGQVKIVVNEVDALKDFVCCALAPSVDNQYTLHVFGKAGEPLIGQAVTCQFYSQISTTLVGTQQLATNNHGQIELGEMKDISKVHISIQTTTRTLTQTYTLRTKQSAVMQELVYDGVNSVIVIEGQKTSFSYTVAETDAEFIRLTQLNKTSQPVRDCSSELTVRDGQIELSASLKAGSYLLFDWRVETSLQFTVITPKHQVSRSVVVGEGTAVIFRRSTTAIRSVEQDKDGNVVVSVSGTTPSTRLHVFCSTFSPPFNAAGFLSFPSSSSDSLLKFSPASSLYDSNRRLGTEQQYILNRHQQPAKLGNTLIHPAILINPTVNDETQRTEGHLMQSEGFTTANPGTGGSHIKTEQAVNLYAQNRRELMNATDQNTLNWMACPSLVKHNILPSGEPEGKTVCVKSDELHGHNVCVVVLTDGDRTISRQITLNSSLSTSDPNPLSIEKREVRLINSFDKDTHVIEINDAFTLLPSPTPQHSSSLPTYLSSTQPSLLIENMSSATFEQFANLHTLFHLMSNVLTGVGTTANSKKFASFTSRFDKPRVSDSPSLLQLYSQMPCHETNLFFSRKHKKVFRENIAPLLLSKKEKGVFDLYLTRCASLAQVRSLLAIPSFVELNALEQIFVVDMFADIAASSNDTALKQEAQELAKTFLLSVQFQIAVIPTNRLQQDKLFQIVLNAGQTVQQPQPAPMPPSFQGGMYSPTSPAYQPTAPTYSPTSPMYEPSSPHLDYDDDDCMEDAEMESYAMDKDLASMADSDSDSASSCSSFASIPRNRKQARRRQSFSYSPTSAPQRRLPTTKENAGFKQIDCTREYRESTYFEISNPSSRLIPWNRFWRDFAVYTLEDAAEGKRTVQKPPRPPFLSPSIIDCSTSFTEAACAVALSDLSVKRDQLKIDVVDQNGVKQGRIDATVPALLFVAQTKAVVNDGTDNELDQNLIVQQSLLDEADSTAVDEDGQTVIKYIRTGRVHPCHIYACDTIITNTTNRTIELEVLVQIPQGAIPVQSGFQTKTIPRRIGSFGTETIRTSFYFPFCGEFTLYPAQVMRKKRVVGVGRGVSTIHVVEWTMETAQEESEVETWTSLAQQADEARLLAFLENGNIFRSDVDLADICWRLHNKATFLKVLHVLEKRRMYHRSIWAYAFKHEEPISAMKTYLSIESTTVSQIIPKIQRIDSALFSSNPVEKRAFTLLEYRPLINPRSFCFKDEKRIENDNLQKEYVQFLTFLAHNGRGLKDVNKPFALLTDDDKVILCYYLVLQDRVERAREVFATISEGYEEEHRRRLACSTNDICAVDQENEMLIQSAYMRGYLDFSLPWTTHLTEPKEHLKEAREVVEQYKDCQLPQWKDMFDAMRKKIASIDKSFEGKGDEEDNDEDEDLDNDEEITTVRREHKRQQLLQQAQQSSPTLHVSVNEKHFDIEITQTQGKDEFASVKFFPVDLELLFSMNPFVKERGDKFCVVSPSVNIQISMKDESTGSLKETVHVAIPPDFKNKNTFIIVEYGSLSSSAPLFHHSMHIIPFERSGRLQLKDKETRRPLASVYVKAYTRPIGGGRASFHKDGFTDLGGVFDYTSVNKAGKDADTLAGMQFSLLVMSPENGCEVVEVKGPQN</sequence>
<evidence type="ECO:0000256" key="8">
    <source>
        <dbReference type="ARBA" id="ARBA00023242"/>
    </source>
</evidence>
<keyword evidence="2" id="KW-0597">Phosphoprotein</keyword>
<evidence type="ECO:0000313" key="11">
    <source>
        <dbReference type="Proteomes" id="UP001281761"/>
    </source>
</evidence>
<keyword evidence="4" id="KW-0677">Repeat</keyword>
<keyword evidence="11" id="KW-1185">Reference proteome</keyword>